<dbReference type="SUPFAM" id="SSF57850">
    <property type="entry name" value="RING/U-box"/>
    <property type="match status" value="1"/>
</dbReference>
<keyword evidence="2 10" id="KW-0812">Transmembrane</keyword>
<evidence type="ECO:0000313" key="12">
    <source>
        <dbReference type="EMBL" id="PIA57327.1"/>
    </source>
</evidence>
<evidence type="ECO:0000313" key="13">
    <source>
        <dbReference type="Proteomes" id="UP000230069"/>
    </source>
</evidence>
<dbReference type="EMBL" id="KZ305023">
    <property type="protein sequence ID" value="PIA57327.1"/>
    <property type="molecule type" value="Genomic_DNA"/>
</dbReference>
<dbReference type="STRING" id="218851.A0A2G5EP34"/>
<dbReference type="InterPro" id="IPR013083">
    <property type="entry name" value="Znf_RING/FYVE/PHD"/>
</dbReference>
<evidence type="ECO:0000256" key="7">
    <source>
        <dbReference type="ARBA" id="ARBA00023136"/>
    </source>
</evidence>
<dbReference type="InParanoid" id="A0A2G5EP34"/>
<feature type="domain" description="RING-type" evidence="11">
    <location>
        <begin position="155"/>
        <end position="197"/>
    </location>
</feature>
<evidence type="ECO:0000259" key="11">
    <source>
        <dbReference type="PROSITE" id="PS50089"/>
    </source>
</evidence>
<evidence type="ECO:0000256" key="8">
    <source>
        <dbReference type="ARBA" id="ARBA00023157"/>
    </source>
</evidence>
<sequence>MGETLTQVHCRIANLAMQRCSGVKNVPDCQNNLYGWAGWFLDVVIGNSQGIWAHAVFVSKEAGETLKKFAQGEQGECCITPSSEEAAWTVLVISFISLLVIISVLATFFFTRNRRVHRQGTYHHCPSIDKRIVDVFPSITFSSTCRGGRCIGETCAICLEDYKDGENLRVLPCHHEFHVSCVDSWLTKWGTFCPVCKHEMSIVTVQ</sequence>
<dbReference type="GO" id="GO:0008270">
    <property type="term" value="F:zinc ion binding"/>
    <property type="evidence" value="ECO:0007669"/>
    <property type="project" value="UniProtKB-KW"/>
</dbReference>
<dbReference type="PROSITE" id="PS50089">
    <property type="entry name" value="ZF_RING_2"/>
    <property type="match status" value="1"/>
</dbReference>
<feature type="transmembrane region" description="Helical" evidence="10">
    <location>
        <begin position="86"/>
        <end position="110"/>
    </location>
</feature>
<accession>A0A2G5EP34</accession>
<reference evidence="12 13" key="1">
    <citation type="submission" date="2017-09" db="EMBL/GenBank/DDBJ databases">
        <title>WGS assembly of Aquilegia coerulea Goldsmith.</title>
        <authorList>
            <person name="Hodges S."/>
            <person name="Kramer E."/>
            <person name="Nordborg M."/>
            <person name="Tomkins J."/>
            <person name="Borevitz J."/>
            <person name="Derieg N."/>
            <person name="Yan J."/>
            <person name="Mihaltcheva S."/>
            <person name="Hayes R.D."/>
            <person name="Rokhsar D."/>
        </authorList>
    </citation>
    <scope>NUCLEOTIDE SEQUENCE [LARGE SCALE GENOMIC DNA]</scope>
    <source>
        <strain evidence="13">cv. Goldsmith</strain>
    </source>
</reference>
<gene>
    <name evidence="12" type="ORF">AQUCO_00600216v1</name>
</gene>
<evidence type="ECO:0000256" key="2">
    <source>
        <dbReference type="ARBA" id="ARBA00022692"/>
    </source>
</evidence>
<keyword evidence="13" id="KW-1185">Reference proteome</keyword>
<evidence type="ECO:0000256" key="1">
    <source>
        <dbReference type="ARBA" id="ARBA00004167"/>
    </source>
</evidence>
<keyword evidence="8" id="KW-1015">Disulfide bond</keyword>
<keyword evidence="3" id="KW-0479">Metal-binding</keyword>
<dbReference type="SMART" id="SM00184">
    <property type="entry name" value="RING"/>
    <property type="match status" value="1"/>
</dbReference>
<protein>
    <recommendedName>
        <fullName evidence="11">RING-type domain-containing protein</fullName>
    </recommendedName>
</protein>
<dbReference type="Proteomes" id="UP000230069">
    <property type="component" value="Unassembled WGS sequence"/>
</dbReference>
<dbReference type="Gene3D" id="3.30.40.10">
    <property type="entry name" value="Zinc/RING finger domain, C3HC4 (zinc finger)"/>
    <property type="match status" value="1"/>
</dbReference>
<dbReference type="PANTHER" id="PTHR47168:SF5">
    <property type="entry name" value="RING-TYPE DOMAIN-CONTAINING PROTEIN"/>
    <property type="match status" value="1"/>
</dbReference>
<dbReference type="PANTHER" id="PTHR47168">
    <property type="entry name" value="RING ZINC FINGER DOMAIN SUPERFAMILY PROTEIN-RELATED"/>
    <property type="match status" value="1"/>
</dbReference>
<evidence type="ECO:0000256" key="4">
    <source>
        <dbReference type="ARBA" id="ARBA00022771"/>
    </source>
</evidence>
<dbReference type="Pfam" id="PF13639">
    <property type="entry name" value="zf-RING_2"/>
    <property type="match status" value="1"/>
</dbReference>
<proteinExistence type="predicted"/>
<comment type="subcellular location">
    <subcellularLocation>
        <location evidence="1">Membrane</location>
        <topology evidence="1">Single-pass membrane protein</topology>
    </subcellularLocation>
</comment>
<evidence type="ECO:0000256" key="5">
    <source>
        <dbReference type="ARBA" id="ARBA00022833"/>
    </source>
</evidence>
<evidence type="ECO:0000256" key="3">
    <source>
        <dbReference type="ARBA" id="ARBA00022723"/>
    </source>
</evidence>
<dbReference type="FunFam" id="3.30.40.10:FF:000388">
    <property type="entry name" value="Putative RING zinc finger domain superfamily protein"/>
    <property type="match status" value="1"/>
</dbReference>
<keyword evidence="4 9" id="KW-0863">Zinc-finger</keyword>
<keyword evidence="5" id="KW-0862">Zinc</keyword>
<keyword evidence="7 10" id="KW-0472">Membrane</keyword>
<keyword evidence="6 10" id="KW-1133">Transmembrane helix</keyword>
<evidence type="ECO:0000256" key="9">
    <source>
        <dbReference type="PROSITE-ProRule" id="PRU00175"/>
    </source>
</evidence>
<dbReference type="GO" id="GO:0016020">
    <property type="term" value="C:membrane"/>
    <property type="evidence" value="ECO:0007669"/>
    <property type="project" value="UniProtKB-SubCell"/>
</dbReference>
<evidence type="ECO:0000256" key="6">
    <source>
        <dbReference type="ARBA" id="ARBA00022989"/>
    </source>
</evidence>
<evidence type="ECO:0000256" key="10">
    <source>
        <dbReference type="SAM" id="Phobius"/>
    </source>
</evidence>
<name>A0A2G5EP34_AQUCA</name>
<dbReference type="InterPro" id="IPR051653">
    <property type="entry name" value="E3_ligase_sorting_rcpt"/>
</dbReference>
<organism evidence="12 13">
    <name type="scientific">Aquilegia coerulea</name>
    <name type="common">Rocky mountain columbine</name>
    <dbReference type="NCBI Taxonomy" id="218851"/>
    <lineage>
        <taxon>Eukaryota</taxon>
        <taxon>Viridiplantae</taxon>
        <taxon>Streptophyta</taxon>
        <taxon>Embryophyta</taxon>
        <taxon>Tracheophyta</taxon>
        <taxon>Spermatophyta</taxon>
        <taxon>Magnoliopsida</taxon>
        <taxon>Ranunculales</taxon>
        <taxon>Ranunculaceae</taxon>
        <taxon>Thalictroideae</taxon>
        <taxon>Aquilegia</taxon>
    </lineage>
</organism>
<dbReference type="InterPro" id="IPR001841">
    <property type="entry name" value="Znf_RING"/>
</dbReference>
<dbReference type="OrthoDB" id="8062037at2759"/>
<dbReference type="AlphaFoldDB" id="A0A2G5EP34"/>